<dbReference type="PROSITE" id="PS50066">
    <property type="entry name" value="MADS_BOX_2"/>
    <property type="match status" value="1"/>
</dbReference>
<dbReference type="GO" id="GO:0045944">
    <property type="term" value="P:positive regulation of transcription by RNA polymerase II"/>
    <property type="evidence" value="ECO:0007669"/>
    <property type="project" value="InterPro"/>
</dbReference>
<evidence type="ECO:0000256" key="3">
    <source>
        <dbReference type="ARBA" id="ARBA00023125"/>
    </source>
</evidence>
<organism evidence="10 11">
    <name type="scientific">Saponaria officinalis</name>
    <name type="common">Common soapwort</name>
    <name type="synonym">Lychnis saponaria</name>
    <dbReference type="NCBI Taxonomy" id="3572"/>
    <lineage>
        <taxon>Eukaryota</taxon>
        <taxon>Viridiplantae</taxon>
        <taxon>Streptophyta</taxon>
        <taxon>Embryophyta</taxon>
        <taxon>Tracheophyta</taxon>
        <taxon>Spermatophyta</taxon>
        <taxon>Magnoliopsida</taxon>
        <taxon>eudicotyledons</taxon>
        <taxon>Gunneridae</taxon>
        <taxon>Pentapetalae</taxon>
        <taxon>Caryophyllales</taxon>
        <taxon>Caryophyllaceae</taxon>
        <taxon>Caryophylleae</taxon>
        <taxon>Saponaria</taxon>
    </lineage>
</organism>
<comment type="subcellular location">
    <subcellularLocation>
        <location evidence="1">Nucleus</location>
    </subcellularLocation>
</comment>
<dbReference type="PROSITE" id="PS00350">
    <property type="entry name" value="MADS_BOX_1"/>
    <property type="match status" value="1"/>
</dbReference>
<evidence type="ECO:0000256" key="4">
    <source>
        <dbReference type="ARBA" id="ARBA00023163"/>
    </source>
</evidence>
<dbReference type="GO" id="GO:0005634">
    <property type="term" value="C:nucleus"/>
    <property type="evidence" value="ECO:0007669"/>
    <property type="project" value="UniProtKB-SubCell"/>
</dbReference>
<dbReference type="PRINTS" id="PR00404">
    <property type="entry name" value="MADSDOMAIN"/>
</dbReference>
<evidence type="ECO:0000259" key="9">
    <source>
        <dbReference type="PROSITE" id="PS51297"/>
    </source>
</evidence>
<feature type="domain" description="K-box" evidence="9">
    <location>
        <begin position="86"/>
        <end position="176"/>
    </location>
</feature>
<sequence length="229" mass="26251">MVRQRIQIKRIDNVAARQVTFSKRRRGLMKKAQELSTLCDAEIGLIVFSSTGKLFDYSSSRMTQVIQRHMLHADNFHHIDQSSLQIEAEDAMCALLNKELKDKTQQLSHLNGDELEAMSLEELIRLERQVERGQSKIHRAKGEKLRKELATLKGKDVELSKENQRLKEKLAQIVKDDTDTPTSTNDQNSYFQDNLPSDTFLRLGLVTLLPIYLHIASLSVFTSVSFYCT</sequence>
<dbReference type="CDD" id="cd00265">
    <property type="entry name" value="MADS_MEF2_like"/>
    <property type="match status" value="1"/>
</dbReference>
<evidence type="ECO:0000256" key="1">
    <source>
        <dbReference type="ARBA" id="ARBA00004123"/>
    </source>
</evidence>
<feature type="coiled-coil region" evidence="6">
    <location>
        <begin position="123"/>
        <end position="169"/>
    </location>
</feature>
<keyword evidence="6" id="KW-0175">Coiled coil</keyword>
<dbReference type="PROSITE" id="PS51297">
    <property type="entry name" value="K_BOX"/>
    <property type="match status" value="1"/>
</dbReference>
<dbReference type="InterPro" id="IPR050142">
    <property type="entry name" value="MADS-box/MEF2_TF"/>
</dbReference>
<keyword evidence="3" id="KW-0238">DNA-binding</keyword>
<dbReference type="InterPro" id="IPR033896">
    <property type="entry name" value="MEF2-like_N"/>
</dbReference>
<keyword evidence="7" id="KW-1133">Transmembrane helix</keyword>
<dbReference type="EMBL" id="JBDFQZ010000014">
    <property type="protein sequence ID" value="KAK9666816.1"/>
    <property type="molecule type" value="Genomic_DNA"/>
</dbReference>
<dbReference type="Pfam" id="PF01486">
    <property type="entry name" value="K-box"/>
    <property type="match status" value="1"/>
</dbReference>
<evidence type="ECO:0000256" key="5">
    <source>
        <dbReference type="ARBA" id="ARBA00023242"/>
    </source>
</evidence>
<dbReference type="SMART" id="SM00432">
    <property type="entry name" value="MADS"/>
    <property type="match status" value="1"/>
</dbReference>
<dbReference type="GO" id="GO:0000977">
    <property type="term" value="F:RNA polymerase II transcription regulatory region sequence-specific DNA binding"/>
    <property type="evidence" value="ECO:0007669"/>
    <property type="project" value="InterPro"/>
</dbReference>
<dbReference type="InterPro" id="IPR002100">
    <property type="entry name" value="TF_MADSbox"/>
</dbReference>
<dbReference type="FunFam" id="3.40.1810.10:FF:000007">
    <property type="entry name" value="Transcription factor, MADS-box"/>
    <property type="match status" value="1"/>
</dbReference>
<keyword evidence="11" id="KW-1185">Reference proteome</keyword>
<keyword evidence="2" id="KW-0805">Transcription regulation</keyword>
<dbReference type="PANTHER" id="PTHR48019">
    <property type="entry name" value="SERUM RESPONSE FACTOR HOMOLOG"/>
    <property type="match status" value="1"/>
</dbReference>
<accession>A0AAW1GSU8</accession>
<reference evidence="10" key="1">
    <citation type="submission" date="2024-03" db="EMBL/GenBank/DDBJ databases">
        <title>WGS assembly of Saponaria officinalis var. Norfolk2.</title>
        <authorList>
            <person name="Jenkins J."/>
            <person name="Shu S."/>
            <person name="Grimwood J."/>
            <person name="Barry K."/>
            <person name="Goodstein D."/>
            <person name="Schmutz J."/>
            <person name="Leebens-Mack J."/>
            <person name="Osbourn A."/>
        </authorList>
    </citation>
    <scope>NUCLEOTIDE SEQUENCE [LARGE SCALE GENOMIC DNA]</scope>
    <source>
        <strain evidence="10">JIC</strain>
    </source>
</reference>
<evidence type="ECO:0000259" key="8">
    <source>
        <dbReference type="PROSITE" id="PS50066"/>
    </source>
</evidence>
<evidence type="ECO:0000256" key="2">
    <source>
        <dbReference type="ARBA" id="ARBA00023015"/>
    </source>
</evidence>
<comment type="caution">
    <text evidence="10">The sequence shown here is derived from an EMBL/GenBank/DDBJ whole genome shotgun (WGS) entry which is preliminary data.</text>
</comment>
<dbReference type="Proteomes" id="UP001443914">
    <property type="component" value="Unassembled WGS sequence"/>
</dbReference>
<evidence type="ECO:0000256" key="7">
    <source>
        <dbReference type="SAM" id="Phobius"/>
    </source>
</evidence>
<dbReference type="GO" id="GO:0046983">
    <property type="term" value="F:protein dimerization activity"/>
    <property type="evidence" value="ECO:0007669"/>
    <property type="project" value="InterPro"/>
</dbReference>
<dbReference type="AlphaFoldDB" id="A0AAW1GSU8"/>
<evidence type="ECO:0000313" key="11">
    <source>
        <dbReference type="Proteomes" id="UP001443914"/>
    </source>
</evidence>
<dbReference type="Pfam" id="PF00319">
    <property type="entry name" value="SRF-TF"/>
    <property type="match status" value="1"/>
</dbReference>
<dbReference type="InterPro" id="IPR002487">
    <property type="entry name" value="TF_Kbox"/>
</dbReference>
<dbReference type="InterPro" id="IPR036879">
    <property type="entry name" value="TF_MADSbox_sf"/>
</dbReference>
<keyword evidence="7" id="KW-0472">Membrane</keyword>
<keyword evidence="7" id="KW-0812">Transmembrane</keyword>
<feature type="transmembrane region" description="Helical" evidence="7">
    <location>
        <begin position="203"/>
        <end position="227"/>
    </location>
</feature>
<dbReference type="SUPFAM" id="SSF55455">
    <property type="entry name" value="SRF-like"/>
    <property type="match status" value="1"/>
</dbReference>
<evidence type="ECO:0000313" key="10">
    <source>
        <dbReference type="EMBL" id="KAK9666816.1"/>
    </source>
</evidence>
<proteinExistence type="predicted"/>
<name>A0AAW1GSU8_SAPOF</name>
<gene>
    <name evidence="10" type="ORF">RND81_14G213200</name>
</gene>
<dbReference type="Gene3D" id="3.40.1810.10">
    <property type="entry name" value="Transcription factor, MADS-box"/>
    <property type="match status" value="1"/>
</dbReference>
<dbReference type="GO" id="GO:0003700">
    <property type="term" value="F:DNA-binding transcription factor activity"/>
    <property type="evidence" value="ECO:0007669"/>
    <property type="project" value="InterPro"/>
</dbReference>
<keyword evidence="5" id="KW-0539">Nucleus</keyword>
<keyword evidence="4" id="KW-0804">Transcription</keyword>
<protein>
    <submittedName>
        <fullName evidence="10">Uncharacterized protein</fullName>
    </submittedName>
</protein>
<feature type="domain" description="MADS-box" evidence="8">
    <location>
        <begin position="1"/>
        <end position="61"/>
    </location>
</feature>
<evidence type="ECO:0000256" key="6">
    <source>
        <dbReference type="SAM" id="Coils"/>
    </source>
</evidence>